<comment type="caution">
    <text evidence="2">The sequence shown here is derived from an EMBL/GenBank/DDBJ whole genome shotgun (WGS) entry which is preliminary data.</text>
</comment>
<keyword evidence="3" id="KW-1185">Reference proteome</keyword>
<proteinExistence type="predicted"/>
<feature type="region of interest" description="Disordered" evidence="1">
    <location>
        <begin position="43"/>
        <end position="68"/>
    </location>
</feature>
<name>A0AA44CCU7_9HYPH</name>
<accession>A0AA44CCU7</accession>
<gene>
    <name evidence="2" type="ORF">G8E10_23175</name>
</gene>
<dbReference type="Proteomes" id="UP001155840">
    <property type="component" value="Unassembled WGS sequence"/>
</dbReference>
<dbReference type="RefSeq" id="WP_167130847.1">
    <property type="nucleotide sequence ID" value="NZ_JAANCM010000017.1"/>
</dbReference>
<evidence type="ECO:0000313" key="2">
    <source>
        <dbReference type="EMBL" id="NHT78605.1"/>
    </source>
</evidence>
<evidence type="ECO:0000256" key="1">
    <source>
        <dbReference type="SAM" id="MobiDB-lite"/>
    </source>
</evidence>
<organism evidence="2 3">
    <name type="scientific">Ferranicluibacter rubi</name>
    <dbReference type="NCBI Taxonomy" id="2715133"/>
    <lineage>
        <taxon>Bacteria</taxon>
        <taxon>Pseudomonadati</taxon>
        <taxon>Pseudomonadota</taxon>
        <taxon>Alphaproteobacteria</taxon>
        <taxon>Hyphomicrobiales</taxon>
        <taxon>Rhizobiaceae</taxon>
        <taxon>Ferranicluibacter</taxon>
    </lineage>
</organism>
<sequence>SKKDKPPVVAKTDENALPPLVRPRMLSGDVTRLLKSLGTRFETTPSLASTPGKVASAAPDPALDAASN</sequence>
<dbReference type="EMBL" id="JAANCM010000017">
    <property type="protein sequence ID" value="NHT78605.1"/>
    <property type="molecule type" value="Genomic_DNA"/>
</dbReference>
<dbReference type="AlphaFoldDB" id="A0AA44CCU7"/>
<reference evidence="2" key="1">
    <citation type="submission" date="2020-03" db="EMBL/GenBank/DDBJ databases">
        <title>Ferranicluibacter endophyticum gen. nov., sp. nov., a new genus isolated from Rubus ulmifolius Schott. stem.</title>
        <authorList>
            <person name="Roca-Couso R."/>
            <person name="Flores-Felix J.D."/>
            <person name="Igual J.M."/>
            <person name="Rivas R."/>
        </authorList>
    </citation>
    <scope>NUCLEOTIDE SEQUENCE</scope>
    <source>
        <strain evidence="2">CRRU44</strain>
    </source>
</reference>
<feature type="non-terminal residue" evidence="2">
    <location>
        <position position="1"/>
    </location>
</feature>
<evidence type="ECO:0000313" key="3">
    <source>
        <dbReference type="Proteomes" id="UP001155840"/>
    </source>
</evidence>
<protein>
    <submittedName>
        <fullName evidence="2">Uncharacterized protein</fullName>
    </submittedName>
</protein>
<feature type="compositionally biased region" description="Low complexity" evidence="1">
    <location>
        <begin position="55"/>
        <end position="68"/>
    </location>
</feature>